<dbReference type="InterPro" id="IPR011701">
    <property type="entry name" value="MFS"/>
</dbReference>
<dbReference type="CDD" id="cd17321">
    <property type="entry name" value="MFS_MMR_MDR_like"/>
    <property type="match status" value="1"/>
</dbReference>
<evidence type="ECO:0000256" key="1">
    <source>
        <dbReference type="ARBA" id="ARBA00004651"/>
    </source>
</evidence>
<keyword evidence="6 9" id="KW-0472">Membrane</keyword>
<feature type="transmembrane region" description="Helical" evidence="9">
    <location>
        <begin position="378"/>
        <end position="397"/>
    </location>
</feature>
<reference evidence="11 12" key="1">
    <citation type="submission" date="2024-09" db="EMBL/GenBank/DDBJ databases">
        <authorList>
            <person name="Lee S.D."/>
        </authorList>
    </citation>
    <scope>NUCLEOTIDE SEQUENCE [LARGE SCALE GENOMIC DNA]</scope>
    <source>
        <strain evidence="11 12">N1-5</strain>
    </source>
</reference>
<dbReference type="PROSITE" id="PS50850">
    <property type="entry name" value="MFS"/>
    <property type="match status" value="1"/>
</dbReference>
<comment type="caution">
    <text evidence="11">The sequence shown here is derived from an EMBL/GenBank/DDBJ whole genome shotgun (WGS) entry which is preliminary data.</text>
</comment>
<dbReference type="PANTHER" id="PTHR42718">
    <property type="entry name" value="MAJOR FACILITATOR SUPERFAMILY MULTIDRUG TRANSPORTER MFSC"/>
    <property type="match status" value="1"/>
</dbReference>
<feature type="transmembrane region" description="Helical" evidence="9">
    <location>
        <begin position="32"/>
        <end position="52"/>
    </location>
</feature>
<evidence type="ECO:0000256" key="8">
    <source>
        <dbReference type="SAM" id="MobiDB-lite"/>
    </source>
</evidence>
<evidence type="ECO:0000256" key="6">
    <source>
        <dbReference type="ARBA" id="ARBA00023136"/>
    </source>
</evidence>
<feature type="transmembrane region" description="Helical" evidence="9">
    <location>
        <begin position="72"/>
        <end position="92"/>
    </location>
</feature>
<evidence type="ECO:0000313" key="12">
    <source>
        <dbReference type="Proteomes" id="UP001592528"/>
    </source>
</evidence>
<keyword evidence="4 9" id="KW-0812">Transmembrane</keyword>
<feature type="domain" description="Major facilitator superfamily (MFS) profile" evidence="10">
    <location>
        <begin position="34"/>
        <end position="491"/>
    </location>
</feature>
<feature type="transmembrane region" description="Helical" evidence="9">
    <location>
        <begin position="187"/>
        <end position="209"/>
    </location>
</feature>
<dbReference type="PROSITE" id="PS00216">
    <property type="entry name" value="SUGAR_TRANSPORT_1"/>
    <property type="match status" value="1"/>
</dbReference>
<feature type="transmembrane region" description="Helical" evidence="9">
    <location>
        <begin position="324"/>
        <end position="342"/>
    </location>
</feature>
<evidence type="ECO:0000256" key="5">
    <source>
        <dbReference type="ARBA" id="ARBA00022989"/>
    </source>
</evidence>
<dbReference type="PANTHER" id="PTHR42718:SF46">
    <property type="entry name" value="BLR6921 PROTEIN"/>
    <property type="match status" value="1"/>
</dbReference>
<dbReference type="Gene3D" id="1.20.1250.20">
    <property type="entry name" value="MFS general substrate transporter like domains"/>
    <property type="match status" value="1"/>
</dbReference>
<keyword evidence="7" id="KW-0046">Antibiotic resistance</keyword>
<feature type="transmembrane region" description="Helical" evidence="9">
    <location>
        <begin position="289"/>
        <end position="312"/>
    </location>
</feature>
<dbReference type="InterPro" id="IPR020846">
    <property type="entry name" value="MFS_dom"/>
</dbReference>
<gene>
    <name evidence="11" type="ORF">ACEZDJ_36955</name>
</gene>
<evidence type="ECO:0000313" key="11">
    <source>
        <dbReference type="EMBL" id="MFC1406890.1"/>
    </source>
</evidence>
<proteinExistence type="predicted"/>
<keyword evidence="5 9" id="KW-1133">Transmembrane helix</keyword>
<organism evidence="11 12">
    <name type="scientific">Streptacidiphilus cavernicola</name>
    <dbReference type="NCBI Taxonomy" id="3342716"/>
    <lineage>
        <taxon>Bacteria</taxon>
        <taxon>Bacillati</taxon>
        <taxon>Actinomycetota</taxon>
        <taxon>Actinomycetes</taxon>
        <taxon>Kitasatosporales</taxon>
        <taxon>Streptomycetaceae</taxon>
        <taxon>Streptacidiphilus</taxon>
    </lineage>
</organism>
<feature type="transmembrane region" description="Helical" evidence="9">
    <location>
        <begin position="354"/>
        <end position="372"/>
    </location>
</feature>
<keyword evidence="2" id="KW-0813">Transport</keyword>
<accession>A0ABV6UZJ7</accession>
<dbReference type="InterPro" id="IPR005829">
    <property type="entry name" value="Sugar_transporter_CS"/>
</dbReference>
<evidence type="ECO:0000259" key="10">
    <source>
        <dbReference type="PROSITE" id="PS50850"/>
    </source>
</evidence>
<dbReference type="SUPFAM" id="SSF103473">
    <property type="entry name" value="MFS general substrate transporter"/>
    <property type="match status" value="1"/>
</dbReference>
<evidence type="ECO:0000256" key="2">
    <source>
        <dbReference type="ARBA" id="ARBA00022448"/>
    </source>
</evidence>
<sequence>MTSNPSPSSPPEAAAPRAEQAAQAAAQTPHRWWILAVVGLAQLMVVLDGTIVNIALPSAQRDLGFSNGNRQWVVTAYALAFGSLLLLGGRLADLIGRKLVFLIGVAGFAGASALAGAATGFDMLITARALQGAFGALLAPAALALLNTTFAAGRDRAKAFGVYGAIAGTGGAVGLLLGGLLTEHLSWRWTLYVNLVFAALAFAGGLALLRNSRRDGAKLDIPGTLLVSSGLFSLVYGLSNADTHGWSAPMTWGWLVAGVLLIALFGRWQTRAAHPLLPLRIVLDRDRGASLSAVIIAASGMFGLFLFLTYYLQVTLRYSPVTTGLAFLPMVGGLMVSAQLATNVTAPRFGARTTVPLGMALAAGAMVWLTRIGLTDTYASQVLPALIVLGLGLGQVMPTAMNQATARVAPDEVGAASASVNTMQQIGGSIGTALLNSLATSAAAAYLVGRRPTPDALARAQLHSYTTAFWWSAGIFTLGALVTALLYRSSTGRAEASNHEVVSG</sequence>
<feature type="transmembrane region" description="Helical" evidence="9">
    <location>
        <begin position="251"/>
        <end position="268"/>
    </location>
</feature>
<evidence type="ECO:0000256" key="9">
    <source>
        <dbReference type="SAM" id="Phobius"/>
    </source>
</evidence>
<dbReference type="Pfam" id="PF07690">
    <property type="entry name" value="MFS_1"/>
    <property type="match status" value="1"/>
</dbReference>
<dbReference type="RefSeq" id="WP_051725866.1">
    <property type="nucleotide sequence ID" value="NZ_JBHEZZ010000035.1"/>
</dbReference>
<keyword evidence="3" id="KW-1003">Cell membrane</keyword>
<feature type="region of interest" description="Disordered" evidence="8">
    <location>
        <begin position="1"/>
        <end position="21"/>
    </location>
</feature>
<feature type="transmembrane region" description="Helical" evidence="9">
    <location>
        <begin position="133"/>
        <end position="153"/>
    </location>
</feature>
<dbReference type="InterPro" id="IPR036259">
    <property type="entry name" value="MFS_trans_sf"/>
</dbReference>
<protein>
    <submittedName>
        <fullName evidence="11">MFS transporter</fullName>
    </submittedName>
</protein>
<feature type="transmembrane region" description="Helical" evidence="9">
    <location>
        <begin position="160"/>
        <end position="181"/>
    </location>
</feature>
<evidence type="ECO:0000256" key="7">
    <source>
        <dbReference type="ARBA" id="ARBA00023251"/>
    </source>
</evidence>
<feature type="compositionally biased region" description="Low complexity" evidence="8">
    <location>
        <begin position="11"/>
        <end position="21"/>
    </location>
</feature>
<feature type="transmembrane region" description="Helical" evidence="9">
    <location>
        <begin position="221"/>
        <end position="239"/>
    </location>
</feature>
<dbReference type="EMBL" id="JBHEZZ010000035">
    <property type="protein sequence ID" value="MFC1406890.1"/>
    <property type="molecule type" value="Genomic_DNA"/>
</dbReference>
<evidence type="ECO:0000256" key="3">
    <source>
        <dbReference type="ARBA" id="ARBA00022475"/>
    </source>
</evidence>
<feature type="transmembrane region" description="Helical" evidence="9">
    <location>
        <begin position="426"/>
        <end position="448"/>
    </location>
</feature>
<evidence type="ECO:0000256" key="4">
    <source>
        <dbReference type="ARBA" id="ARBA00022692"/>
    </source>
</evidence>
<keyword evidence="12" id="KW-1185">Reference proteome</keyword>
<feature type="transmembrane region" description="Helical" evidence="9">
    <location>
        <begin position="468"/>
        <end position="487"/>
    </location>
</feature>
<feature type="transmembrane region" description="Helical" evidence="9">
    <location>
        <begin position="99"/>
        <end position="121"/>
    </location>
</feature>
<name>A0ABV6UZJ7_9ACTN</name>
<dbReference type="Gene3D" id="1.20.1720.10">
    <property type="entry name" value="Multidrug resistance protein D"/>
    <property type="match status" value="1"/>
</dbReference>
<comment type="subcellular location">
    <subcellularLocation>
        <location evidence="1">Cell membrane</location>
        <topology evidence="1">Multi-pass membrane protein</topology>
    </subcellularLocation>
</comment>
<dbReference type="Proteomes" id="UP001592528">
    <property type="component" value="Unassembled WGS sequence"/>
</dbReference>